<dbReference type="GO" id="GO:0016740">
    <property type="term" value="F:transferase activity"/>
    <property type="evidence" value="ECO:0007669"/>
    <property type="project" value="UniProtKB-KW"/>
</dbReference>
<proteinExistence type="predicted"/>
<dbReference type="InterPro" id="IPR007739">
    <property type="entry name" value="RgpF"/>
</dbReference>
<evidence type="ECO:0000259" key="1">
    <source>
        <dbReference type="Pfam" id="PF13524"/>
    </source>
</evidence>
<accession>A0A418ZUL7</accession>
<feature type="domain" description="Spore protein YkvP/CgeB glycosyl transferase-like" evidence="1">
    <location>
        <begin position="1"/>
        <end position="127"/>
    </location>
</feature>
<keyword evidence="3" id="KW-1185">Reference proteome</keyword>
<sequence length="569" mass="62577">IWGPGWAGAVPERHIKGERLEYDRLAEVYASSRVVLNSHMSVMRRLGFMSNRSFDSIASGAYVVSDRIPGFSAPELPELVQIDDRNGLVETLSRLIDQPPLDHAARLALHGRLVAGFDFGSRAERLVRAARDLLAEGRRAAPAFRPNPTGKAKGGTAISVRLSVPAASAETQERGLIAAAEEILSLAAALEQPGGVDLLPADPAAAEGVIHPLMADLREMQALAAAPLTPEAVGRIDALVARARRLHEERTDRTSPFTPRIARRNRDSMLIRVIGNQPLWAHNPEGYSRETRKPHVMLRPRRDAVPSEPPVGVFLHLFHDDLAGTFAERLAVMDTAARIYVSTDTEAKADRIRASLPDAEVRVLPNRGRDIWPKLYGFGDAHDRHEVVLHLHGKKSTHAARLNDWLAHILDCLLGSREDVNRILSMFRTIPGLGLVTPVAFRSVMAAAHWGANRDIARELAFRMGLRGALPANDRLQFPVGSMFWGRVSAMRPLLDLKLRPEHFPPEAGQVDGTLAHAIERMLGVVCTETGHSILPVTGSRHGLHARYRKQYGSNRALREALETGEFDA</sequence>
<reference evidence="3" key="1">
    <citation type="submission" date="2018-09" db="EMBL/GenBank/DDBJ databases">
        <title>Paracoccus onubensis nov. sp. a moderate halophilic bacterium isolated from Gruta de las Maravillas (Aracena, Spain).</title>
        <authorList>
            <person name="Jurado V."/>
            <person name="Gutierrez-Patricio S."/>
            <person name="Gonzalez-Pimentel J.L."/>
            <person name="Miller A.Z."/>
            <person name="Laiz L."/>
            <person name="Saiz-Jimenez C."/>
        </authorList>
    </citation>
    <scope>NUCLEOTIDE SEQUENCE [LARGE SCALE GENOMIC DNA]</scope>
    <source>
        <strain evidence="3">DSM 26381</strain>
    </source>
</reference>
<dbReference type="RefSeq" id="WP_119900807.1">
    <property type="nucleotide sequence ID" value="NZ_QZEW01000140.1"/>
</dbReference>
<dbReference type="AlphaFoldDB" id="A0A418ZUL7"/>
<evidence type="ECO:0000313" key="3">
    <source>
        <dbReference type="Proteomes" id="UP000283587"/>
    </source>
</evidence>
<name>A0A418ZUL7_9RHOB</name>
<dbReference type="Pfam" id="PF05045">
    <property type="entry name" value="RgpF"/>
    <property type="match status" value="1"/>
</dbReference>
<gene>
    <name evidence="2" type="ORF">D3P05_21425</name>
</gene>
<dbReference type="Pfam" id="PF13524">
    <property type="entry name" value="Glyco_trans_1_2"/>
    <property type="match status" value="1"/>
</dbReference>
<dbReference type="InterPro" id="IPR055259">
    <property type="entry name" value="YkvP/CgeB_Glyco_trans-like"/>
</dbReference>
<feature type="non-terminal residue" evidence="2">
    <location>
        <position position="1"/>
    </location>
</feature>
<dbReference type="EMBL" id="QZEW01000140">
    <property type="protein sequence ID" value="RJL03308.1"/>
    <property type="molecule type" value="Genomic_DNA"/>
</dbReference>
<comment type="caution">
    <text evidence="2">The sequence shown here is derived from an EMBL/GenBank/DDBJ whole genome shotgun (WGS) entry which is preliminary data.</text>
</comment>
<dbReference type="Proteomes" id="UP000283587">
    <property type="component" value="Unassembled WGS sequence"/>
</dbReference>
<protein>
    <submittedName>
        <fullName evidence="2">Glycosyl transferase</fullName>
    </submittedName>
</protein>
<organism evidence="2 3">
    <name type="scientific">Paracoccus siganidrum</name>
    <dbReference type="NCBI Taxonomy" id="1276757"/>
    <lineage>
        <taxon>Bacteria</taxon>
        <taxon>Pseudomonadati</taxon>
        <taxon>Pseudomonadota</taxon>
        <taxon>Alphaproteobacteria</taxon>
        <taxon>Rhodobacterales</taxon>
        <taxon>Paracoccaceae</taxon>
        <taxon>Paracoccus</taxon>
    </lineage>
</organism>
<evidence type="ECO:0000313" key="2">
    <source>
        <dbReference type="EMBL" id="RJL03308.1"/>
    </source>
</evidence>
<dbReference type="OrthoDB" id="7210452at2"/>
<keyword evidence="2" id="KW-0808">Transferase</keyword>